<keyword evidence="4 6" id="KW-1133">Transmembrane helix</keyword>
<dbReference type="InterPro" id="IPR017039">
    <property type="entry name" value="Virul_fac_BrkB"/>
</dbReference>
<dbReference type="PIRSF" id="PIRSF035875">
    <property type="entry name" value="RNase_BN"/>
    <property type="match status" value="1"/>
</dbReference>
<dbReference type="RefSeq" id="WP_188646075.1">
    <property type="nucleotide sequence ID" value="NZ_BMHQ01000001.1"/>
</dbReference>
<gene>
    <name evidence="7" type="primary">yfkH</name>
    <name evidence="7" type="ORF">GCM10011571_02130</name>
</gene>
<evidence type="ECO:0000256" key="5">
    <source>
        <dbReference type="ARBA" id="ARBA00023136"/>
    </source>
</evidence>
<feature type="transmembrane region" description="Helical" evidence="6">
    <location>
        <begin position="124"/>
        <end position="149"/>
    </location>
</feature>
<reference evidence="7" key="1">
    <citation type="journal article" date="2014" name="Int. J. Syst. Evol. Microbiol.">
        <title>Complete genome sequence of Corynebacterium casei LMG S-19264T (=DSM 44701T), isolated from a smear-ripened cheese.</title>
        <authorList>
            <consortium name="US DOE Joint Genome Institute (JGI-PGF)"/>
            <person name="Walter F."/>
            <person name="Albersmeier A."/>
            <person name="Kalinowski J."/>
            <person name="Ruckert C."/>
        </authorList>
    </citation>
    <scope>NUCLEOTIDE SEQUENCE</scope>
    <source>
        <strain evidence="7">CGMCC 1.15179</strain>
    </source>
</reference>
<dbReference type="Proteomes" id="UP000625210">
    <property type="component" value="Unassembled WGS sequence"/>
</dbReference>
<evidence type="ECO:0000256" key="3">
    <source>
        <dbReference type="ARBA" id="ARBA00022692"/>
    </source>
</evidence>
<evidence type="ECO:0000313" key="7">
    <source>
        <dbReference type="EMBL" id="GGE04655.1"/>
    </source>
</evidence>
<dbReference type="Pfam" id="PF03631">
    <property type="entry name" value="Virul_fac_BrkB"/>
    <property type="match status" value="1"/>
</dbReference>
<feature type="transmembrane region" description="Helical" evidence="6">
    <location>
        <begin position="169"/>
        <end position="189"/>
    </location>
</feature>
<evidence type="ECO:0000256" key="1">
    <source>
        <dbReference type="ARBA" id="ARBA00004651"/>
    </source>
</evidence>
<evidence type="ECO:0000256" key="4">
    <source>
        <dbReference type="ARBA" id="ARBA00022989"/>
    </source>
</evidence>
<name>A0A8J2VFX2_9BACL</name>
<feature type="transmembrane region" description="Helical" evidence="6">
    <location>
        <begin position="83"/>
        <end position="103"/>
    </location>
</feature>
<dbReference type="GO" id="GO:0005886">
    <property type="term" value="C:plasma membrane"/>
    <property type="evidence" value="ECO:0007669"/>
    <property type="project" value="UniProtKB-SubCell"/>
</dbReference>
<protein>
    <submittedName>
        <fullName evidence="7">Putative ribonuclease-like protein YfkH</fullName>
    </submittedName>
</protein>
<dbReference type="PANTHER" id="PTHR30213:SF0">
    <property type="entry name" value="UPF0761 MEMBRANE PROTEIN YIHY"/>
    <property type="match status" value="1"/>
</dbReference>
<reference evidence="7" key="2">
    <citation type="submission" date="2020-09" db="EMBL/GenBank/DDBJ databases">
        <authorList>
            <person name="Sun Q."/>
            <person name="Zhou Y."/>
        </authorList>
    </citation>
    <scope>NUCLEOTIDE SEQUENCE</scope>
    <source>
        <strain evidence="7">CGMCC 1.15179</strain>
    </source>
</reference>
<evidence type="ECO:0000256" key="6">
    <source>
        <dbReference type="SAM" id="Phobius"/>
    </source>
</evidence>
<comment type="subcellular location">
    <subcellularLocation>
        <location evidence="1">Cell membrane</location>
        <topology evidence="1">Multi-pass membrane protein</topology>
    </subcellularLocation>
</comment>
<dbReference type="AlphaFoldDB" id="A0A8J2VFX2"/>
<keyword evidence="8" id="KW-1185">Reference proteome</keyword>
<dbReference type="PANTHER" id="PTHR30213">
    <property type="entry name" value="INNER MEMBRANE PROTEIN YHJD"/>
    <property type="match status" value="1"/>
</dbReference>
<sequence>MKVIRALFIRFWENRLYDVSAQQAYYFLMSMFPFLVVVFTLLGYFPVSSETVLNLIKPYAPPNAYELIRANLDSILNNRRGHVLSISLAGTIWLTFMGVQSVVRSLNYAYEVVKPRPWLRELGIGLLLTVGIIFGVVTSLLFPVFGSVIGRSVAIVLGLPPVFLLQWNIARWLFSSLLLFAVFISLYIIAPNTRVKGKHALPGAVFATVGWQAISLGFSWYVSFANYTLIYGNLGSIIVLMIWFYLSAMILLLGGLLNATLYGRKAEGNQKGEEGV</sequence>
<evidence type="ECO:0000256" key="2">
    <source>
        <dbReference type="ARBA" id="ARBA00022475"/>
    </source>
</evidence>
<evidence type="ECO:0000313" key="8">
    <source>
        <dbReference type="Proteomes" id="UP000625210"/>
    </source>
</evidence>
<accession>A0A8J2VFX2</accession>
<dbReference type="EMBL" id="BMHQ01000001">
    <property type="protein sequence ID" value="GGE04655.1"/>
    <property type="molecule type" value="Genomic_DNA"/>
</dbReference>
<keyword evidence="2" id="KW-1003">Cell membrane</keyword>
<dbReference type="NCBIfam" id="TIGR00765">
    <property type="entry name" value="yihY_not_rbn"/>
    <property type="match status" value="1"/>
</dbReference>
<feature type="transmembrane region" description="Helical" evidence="6">
    <location>
        <begin position="201"/>
        <end position="222"/>
    </location>
</feature>
<feature type="transmembrane region" description="Helical" evidence="6">
    <location>
        <begin position="234"/>
        <end position="257"/>
    </location>
</feature>
<feature type="transmembrane region" description="Helical" evidence="6">
    <location>
        <begin position="24"/>
        <end position="45"/>
    </location>
</feature>
<keyword evidence="5 6" id="KW-0472">Membrane</keyword>
<proteinExistence type="predicted"/>
<keyword evidence="3 6" id="KW-0812">Transmembrane</keyword>
<comment type="caution">
    <text evidence="7">The sequence shown here is derived from an EMBL/GenBank/DDBJ whole genome shotgun (WGS) entry which is preliminary data.</text>
</comment>
<organism evidence="7 8">
    <name type="scientific">Marinithermofilum abyssi</name>
    <dbReference type="NCBI Taxonomy" id="1571185"/>
    <lineage>
        <taxon>Bacteria</taxon>
        <taxon>Bacillati</taxon>
        <taxon>Bacillota</taxon>
        <taxon>Bacilli</taxon>
        <taxon>Bacillales</taxon>
        <taxon>Thermoactinomycetaceae</taxon>
        <taxon>Marinithermofilum</taxon>
    </lineage>
</organism>